<keyword evidence="6" id="KW-0627">Porphyrin biosynthesis</keyword>
<evidence type="ECO:0000256" key="6">
    <source>
        <dbReference type="ARBA" id="ARBA00023244"/>
    </source>
</evidence>
<dbReference type="GO" id="GO:0005737">
    <property type="term" value="C:cytoplasm"/>
    <property type="evidence" value="ECO:0007669"/>
    <property type="project" value="TreeGrafter"/>
</dbReference>
<dbReference type="SUPFAM" id="SSF102886">
    <property type="entry name" value="Coproporphyrinogen III oxidase"/>
    <property type="match status" value="1"/>
</dbReference>
<dbReference type="GO" id="GO:0006782">
    <property type="term" value="P:protoporphyrinogen IX biosynthetic process"/>
    <property type="evidence" value="ECO:0007669"/>
    <property type="project" value="TreeGrafter"/>
</dbReference>
<comment type="pathway">
    <text evidence="1">Porphyrin-containing compound metabolism; protoporphyrin-IX biosynthesis; protoporphyrinogen-IX from coproporphyrinogen-III (O2 route): step 1/1.</text>
</comment>
<dbReference type="Pfam" id="PF01218">
    <property type="entry name" value="Coprogen_oxidas"/>
    <property type="match status" value="1"/>
</dbReference>
<gene>
    <name evidence="7" type="ORF">Amon01_000570300</name>
</gene>
<dbReference type="GO" id="GO:0004109">
    <property type="term" value="F:coproporphyrinogen oxidase activity"/>
    <property type="evidence" value="ECO:0007669"/>
    <property type="project" value="UniProtKB-EC"/>
</dbReference>
<dbReference type="OrthoDB" id="15318at2759"/>
<dbReference type="InterPro" id="IPR001260">
    <property type="entry name" value="Coprogen_oxidase_aer"/>
</dbReference>
<reference evidence="7" key="1">
    <citation type="submission" date="2023-04" db="EMBL/GenBank/DDBJ databases">
        <title>Ambrosiozyma monospora NBRC 1965.</title>
        <authorList>
            <person name="Ichikawa N."/>
            <person name="Sato H."/>
            <person name="Tonouchi N."/>
        </authorList>
    </citation>
    <scope>NUCLEOTIDE SEQUENCE</scope>
    <source>
        <strain evidence="7">NBRC 1965</strain>
    </source>
</reference>
<keyword evidence="5" id="KW-0560">Oxidoreductase</keyword>
<dbReference type="Proteomes" id="UP001165063">
    <property type="component" value="Unassembled WGS sequence"/>
</dbReference>
<dbReference type="AlphaFoldDB" id="A0A9W6YVH6"/>
<accession>A0A9W6YVH6</accession>
<evidence type="ECO:0000256" key="2">
    <source>
        <dbReference type="ARBA" id="ARBA00010644"/>
    </source>
</evidence>
<name>A0A9W6YVH6_AMBMO</name>
<evidence type="ECO:0000313" key="7">
    <source>
        <dbReference type="EMBL" id="GMG39881.1"/>
    </source>
</evidence>
<evidence type="ECO:0000256" key="3">
    <source>
        <dbReference type="ARBA" id="ARBA00011738"/>
    </source>
</evidence>
<dbReference type="EC" id="1.3.3.3" evidence="4"/>
<dbReference type="Gene3D" id="3.40.1500.10">
    <property type="entry name" value="Coproporphyrinogen III oxidase, aerobic"/>
    <property type="match status" value="1"/>
</dbReference>
<comment type="subunit">
    <text evidence="3">Homodimer.</text>
</comment>
<evidence type="ECO:0000256" key="4">
    <source>
        <dbReference type="ARBA" id="ARBA00012869"/>
    </source>
</evidence>
<evidence type="ECO:0000313" key="8">
    <source>
        <dbReference type="Proteomes" id="UP001165063"/>
    </source>
</evidence>
<keyword evidence="8" id="KW-1185">Reference proteome</keyword>
<comment type="similarity">
    <text evidence="2">Belongs to the aerobic coproporphyrinogen-III oxidase family.</text>
</comment>
<protein>
    <recommendedName>
        <fullName evidence="4">coproporphyrinogen oxidase</fullName>
        <ecNumber evidence="4">1.3.3.3</ecNumber>
    </recommendedName>
</protein>
<evidence type="ECO:0000256" key="5">
    <source>
        <dbReference type="ARBA" id="ARBA00023002"/>
    </source>
</evidence>
<dbReference type="EMBL" id="BSXU01003264">
    <property type="protein sequence ID" value="GMG39881.1"/>
    <property type="molecule type" value="Genomic_DNA"/>
</dbReference>
<comment type="caution">
    <text evidence="7">The sequence shown here is derived from an EMBL/GenBank/DDBJ whole genome shotgun (WGS) entry which is preliminary data.</text>
</comment>
<sequence>MSSTSQTIHKSVLDPTKPIRVQMEALIRAKQAEITAGLETQETKKGVKFHADEWTRDTPNGKGKGGGGRSMVIQGGETFEKGGVNISIVHGELTPAALISMKANHKSFRINTKKGENGDKDDDDDELLPKRFFAAGLSMVIHPVNPHCPTTHLNYRYFEVGRRAGQGEDEDELEEPECWCIG</sequence>
<evidence type="ECO:0000256" key="1">
    <source>
        <dbReference type="ARBA" id="ARBA00005168"/>
    </source>
</evidence>
<dbReference type="PANTHER" id="PTHR10755:SF0">
    <property type="entry name" value="OXYGEN-DEPENDENT COPROPORPHYRINOGEN-III OXIDASE, MITOCHONDRIAL"/>
    <property type="match status" value="1"/>
</dbReference>
<organism evidence="7 8">
    <name type="scientific">Ambrosiozyma monospora</name>
    <name type="common">Yeast</name>
    <name type="synonym">Endomycopsis monosporus</name>
    <dbReference type="NCBI Taxonomy" id="43982"/>
    <lineage>
        <taxon>Eukaryota</taxon>
        <taxon>Fungi</taxon>
        <taxon>Dikarya</taxon>
        <taxon>Ascomycota</taxon>
        <taxon>Saccharomycotina</taxon>
        <taxon>Pichiomycetes</taxon>
        <taxon>Pichiales</taxon>
        <taxon>Pichiaceae</taxon>
        <taxon>Ambrosiozyma</taxon>
    </lineage>
</organism>
<dbReference type="PANTHER" id="PTHR10755">
    <property type="entry name" value="COPROPORPHYRINOGEN III OXIDASE, MITOCHONDRIAL"/>
    <property type="match status" value="1"/>
</dbReference>
<proteinExistence type="inferred from homology"/>
<dbReference type="InterPro" id="IPR036406">
    <property type="entry name" value="Coprogen_oxidase_aer_sf"/>
</dbReference>